<evidence type="ECO:0000313" key="11">
    <source>
        <dbReference type="Proteomes" id="UP000182498"/>
    </source>
</evidence>
<dbReference type="AlphaFoldDB" id="A0A0X2NJL4"/>
<dbReference type="EMBL" id="FAUH01000001">
    <property type="protein sequence ID" value="CUU64939.1"/>
    <property type="molecule type" value="Genomic_DNA"/>
</dbReference>
<organism evidence="10 11">
    <name type="scientific">Corynebacterium variabile</name>
    <dbReference type="NCBI Taxonomy" id="1727"/>
    <lineage>
        <taxon>Bacteria</taxon>
        <taxon>Bacillati</taxon>
        <taxon>Actinomycetota</taxon>
        <taxon>Actinomycetes</taxon>
        <taxon>Mycobacteriales</taxon>
        <taxon>Corynebacteriaceae</taxon>
        <taxon>Corynebacterium</taxon>
    </lineage>
</organism>
<feature type="transmembrane region" description="Helical" evidence="9">
    <location>
        <begin position="88"/>
        <end position="112"/>
    </location>
</feature>
<comment type="subunit">
    <text evidence="2">The complex is composed of two ATP-binding proteins (CysA), two transmembrane proteins (CysT and CysW) and a solute-binding protein (CysP).</text>
</comment>
<feature type="transmembrane region" description="Helical" evidence="9">
    <location>
        <begin position="178"/>
        <end position="200"/>
    </location>
</feature>
<dbReference type="Pfam" id="PF00528">
    <property type="entry name" value="BPD_transp_1"/>
    <property type="match status" value="1"/>
</dbReference>
<accession>A0A0X2NJL4</accession>
<dbReference type="Proteomes" id="UP000182498">
    <property type="component" value="Unassembled WGS sequence"/>
</dbReference>
<proteinExistence type="inferred from homology"/>
<dbReference type="CDD" id="cd06261">
    <property type="entry name" value="TM_PBP2"/>
    <property type="match status" value="1"/>
</dbReference>
<keyword evidence="4 9" id="KW-0812">Transmembrane</keyword>
<feature type="transmembrane region" description="Helical" evidence="9">
    <location>
        <begin position="51"/>
        <end position="76"/>
    </location>
</feature>
<dbReference type="PROSITE" id="PS50928">
    <property type="entry name" value="ABC_TM1"/>
    <property type="match status" value="1"/>
</dbReference>
<evidence type="ECO:0000256" key="8">
    <source>
        <dbReference type="ARBA" id="ARBA00025323"/>
    </source>
</evidence>
<evidence type="ECO:0000313" key="10">
    <source>
        <dbReference type="EMBL" id="CUU64939.1"/>
    </source>
</evidence>
<gene>
    <name evidence="10" type="ORF">CVAR292_00244</name>
</gene>
<evidence type="ECO:0000256" key="9">
    <source>
        <dbReference type="RuleBase" id="RU363032"/>
    </source>
</evidence>
<evidence type="ECO:0000256" key="4">
    <source>
        <dbReference type="ARBA" id="ARBA00022692"/>
    </source>
</evidence>
<keyword evidence="5 9" id="KW-1133">Transmembrane helix</keyword>
<evidence type="ECO:0000256" key="6">
    <source>
        <dbReference type="ARBA" id="ARBA00023032"/>
    </source>
</evidence>
<dbReference type="OrthoDB" id="9774448at2"/>
<keyword evidence="11" id="KW-1185">Reference proteome</keyword>
<evidence type="ECO:0000256" key="1">
    <source>
        <dbReference type="ARBA" id="ARBA00004141"/>
    </source>
</evidence>
<name>A0A0X2NJL4_9CORY</name>
<evidence type="ECO:0000256" key="7">
    <source>
        <dbReference type="ARBA" id="ARBA00023136"/>
    </source>
</evidence>
<dbReference type="InterPro" id="IPR035906">
    <property type="entry name" value="MetI-like_sf"/>
</dbReference>
<comment type="function">
    <text evidence="8">Part of the ABC transporter complex CysAWTP (TC 3.A.1.6.1) involved in sulfate/thiosulfate import. Probably responsible for the translocation of the substrate across the membrane.</text>
</comment>
<dbReference type="RefSeq" id="WP_041630164.1">
    <property type="nucleotide sequence ID" value="NZ_DAMAZU010000022.1"/>
</dbReference>
<keyword evidence="3 9" id="KW-0813">Transport</keyword>
<sequence length="267" mass="28378">MRRRSVPAALVAVALVAVLLLLGPLVALLLNIPWDRAVELITADEATEAFGLSLTTALVSTVLCIVLGLPLSLWMVDMMRSHPRIGDALQLIIYAPLVLSPVVSGLALVFLWGRHGLVGEWLDDAFGLRVAFTSLAVIVVQVFVSMPFFVSTTVTSLRGVPPVVQEAARVDGASRWQVLRHITVPLALPGIVVGTVLGFARALSEYGATLTFAGNVAGETRTIPLLIELGLSSNDMDQALGACILLLGIYVLVVGGVATTTLLRRKR</sequence>
<protein>
    <submittedName>
        <fullName evidence="10">ABC-type molybdate transport system, permease component</fullName>
    </submittedName>
</protein>
<dbReference type="InterPro" id="IPR000515">
    <property type="entry name" value="MetI-like"/>
</dbReference>
<keyword evidence="7 9" id="KW-0472">Membrane</keyword>
<feature type="transmembrane region" description="Helical" evidence="9">
    <location>
        <begin position="132"/>
        <end position="157"/>
    </location>
</feature>
<evidence type="ECO:0000256" key="3">
    <source>
        <dbReference type="ARBA" id="ARBA00022448"/>
    </source>
</evidence>
<keyword evidence="6" id="KW-0764">Sulfate transport</keyword>
<dbReference type="GO" id="GO:0005886">
    <property type="term" value="C:plasma membrane"/>
    <property type="evidence" value="ECO:0007669"/>
    <property type="project" value="UniProtKB-SubCell"/>
</dbReference>
<evidence type="ECO:0000256" key="2">
    <source>
        <dbReference type="ARBA" id="ARBA00011779"/>
    </source>
</evidence>
<comment type="similarity">
    <text evidence="9">Belongs to the binding-protein-dependent transport system permease family.</text>
</comment>
<reference evidence="11" key="1">
    <citation type="submission" date="2015-11" db="EMBL/GenBank/DDBJ databases">
        <authorList>
            <person name="Dugat-Bony E."/>
        </authorList>
    </citation>
    <scope>NUCLEOTIDE SEQUENCE [LARGE SCALE GENOMIC DNA]</scope>
    <source>
        <strain evidence="11">Mu292</strain>
    </source>
</reference>
<evidence type="ECO:0000256" key="5">
    <source>
        <dbReference type="ARBA" id="ARBA00022989"/>
    </source>
</evidence>
<dbReference type="PANTHER" id="PTHR30406">
    <property type="entry name" value="SULFATE TRANSPORT SYSTEM PERMEASE PROTEIN"/>
    <property type="match status" value="1"/>
</dbReference>
<feature type="transmembrane region" description="Helical" evidence="9">
    <location>
        <begin position="239"/>
        <end position="263"/>
    </location>
</feature>
<dbReference type="SUPFAM" id="SSF161098">
    <property type="entry name" value="MetI-like"/>
    <property type="match status" value="1"/>
</dbReference>
<dbReference type="InterPro" id="IPR005667">
    <property type="entry name" value="Sulph_transpt2"/>
</dbReference>
<dbReference type="GO" id="GO:0015419">
    <property type="term" value="F:ABC-type sulfate transporter activity"/>
    <property type="evidence" value="ECO:0007669"/>
    <property type="project" value="InterPro"/>
</dbReference>
<dbReference type="PANTHER" id="PTHR30406:SF8">
    <property type="entry name" value="SULFATE TRANSPORT SYSTEM PERMEASE PROTEIN CYST"/>
    <property type="match status" value="1"/>
</dbReference>
<comment type="subcellular location">
    <subcellularLocation>
        <location evidence="9">Cell membrane</location>
        <topology evidence="9">Multi-pass membrane protein</topology>
    </subcellularLocation>
    <subcellularLocation>
        <location evidence="1">Membrane</location>
        <topology evidence="1">Multi-pass membrane protein</topology>
    </subcellularLocation>
</comment>
<dbReference type="Gene3D" id="1.10.3720.10">
    <property type="entry name" value="MetI-like"/>
    <property type="match status" value="1"/>
</dbReference>